<evidence type="ECO:0000313" key="2">
    <source>
        <dbReference type="Proteomes" id="UP000661715"/>
    </source>
</evidence>
<name>A0ABR7US28_9FLAO</name>
<keyword evidence="2" id="KW-1185">Reference proteome</keyword>
<dbReference type="Proteomes" id="UP000661715">
    <property type="component" value="Unassembled WGS sequence"/>
</dbReference>
<sequence>MSNSNSDTSVTAKGAPTKPTTATIWEFNDINEWEDATQVGFPNYYIDNDTLHMFTNANTWERTKIKSTATYTTGTYSWRVYVPEMGVGDCASIGAFLYNDDTHELDFEIGYGNTAIRQELDAASDDLIVYMTSQGNPFYSFQSKIKRNQWYTLSINLSLNNKKKYVATWKIDNQILTTKTLTYGSQTKFKIFCSVENLTFIGDHIPYTQNYALFDWVEFK</sequence>
<organism evidence="1 2">
    <name type="scientific">Flavobacterium pokkalii</name>
    <dbReference type="NCBI Taxonomy" id="1940408"/>
    <lineage>
        <taxon>Bacteria</taxon>
        <taxon>Pseudomonadati</taxon>
        <taxon>Bacteroidota</taxon>
        <taxon>Flavobacteriia</taxon>
        <taxon>Flavobacteriales</taxon>
        <taxon>Flavobacteriaceae</taxon>
        <taxon>Flavobacterium</taxon>
    </lineage>
</organism>
<dbReference type="SUPFAM" id="SSF49899">
    <property type="entry name" value="Concanavalin A-like lectins/glucanases"/>
    <property type="match status" value="1"/>
</dbReference>
<comment type="caution">
    <text evidence="1">The sequence shown here is derived from an EMBL/GenBank/DDBJ whole genome shotgun (WGS) entry which is preliminary data.</text>
</comment>
<dbReference type="EMBL" id="NASZ01000016">
    <property type="protein sequence ID" value="MBD0725681.1"/>
    <property type="molecule type" value="Genomic_DNA"/>
</dbReference>
<reference evidence="1 2" key="1">
    <citation type="journal article" date="2020" name="Microbiol. Res.">
        <title>Flavobacterium pokkalii sp. nov., a novel plant growth promoting native rhizobacteria isolated from pokkali rice grown in coastal saline affected agricultural regions of southern India, Kerala.</title>
        <authorList>
            <person name="Menon R.R."/>
            <person name="Kumari S."/>
            <person name="Viver T."/>
            <person name="Rameshkumar N."/>
        </authorList>
    </citation>
    <scope>NUCLEOTIDE SEQUENCE [LARGE SCALE GENOMIC DNA]</scope>
    <source>
        <strain evidence="1 2">L1I52</strain>
    </source>
</reference>
<protein>
    <submittedName>
        <fullName evidence="1">Uncharacterized protein</fullName>
    </submittedName>
</protein>
<gene>
    <name evidence="1" type="ORF">B6A10_10865</name>
</gene>
<proteinExistence type="predicted"/>
<dbReference type="InterPro" id="IPR013320">
    <property type="entry name" value="ConA-like_dom_sf"/>
</dbReference>
<accession>A0ABR7US28</accession>
<evidence type="ECO:0000313" key="1">
    <source>
        <dbReference type="EMBL" id="MBD0725681.1"/>
    </source>
</evidence>